<reference evidence="6" key="1">
    <citation type="submission" date="2019-05" db="EMBL/GenBank/DDBJ databases">
        <title>Complete genome sequencing of Dialister sp. strain 5BBH33.</title>
        <authorList>
            <person name="Sakamoto M."/>
            <person name="Murakami T."/>
            <person name="Mori H."/>
        </authorList>
    </citation>
    <scope>NUCLEOTIDE SEQUENCE [LARGE SCALE GENOMIC DNA]</scope>
    <source>
        <strain evidence="6">5BBH33</strain>
    </source>
</reference>
<dbReference type="PANTHER" id="PTHR11839">
    <property type="entry name" value="UDP/ADP-SUGAR PYROPHOSPHATASE"/>
    <property type="match status" value="1"/>
</dbReference>
<gene>
    <name evidence="5" type="ORF">Dia5BBH33_07420</name>
</gene>
<dbReference type="Proteomes" id="UP000320585">
    <property type="component" value="Chromosome"/>
</dbReference>
<dbReference type="PROSITE" id="PS51462">
    <property type="entry name" value="NUDIX"/>
    <property type="match status" value="1"/>
</dbReference>
<keyword evidence="6" id="KW-1185">Reference proteome</keyword>
<name>A0A8E4BQS9_9FIRM</name>
<dbReference type="KEGG" id="dho:Dia5BBH33_07420"/>
<dbReference type="InterPro" id="IPR020476">
    <property type="entry name" value="Nudix_hydrolase"/>
</dbReference>
<evidence type="ECO:0000313" key="5">
    <source>
        <dbReference type="EMBL" id="BBK24807.1"/>
    </source>
</evidence>
<dbReference type="PANTHER" id="PTHR11839:SF18">
    <property type="entry name" value="NUDIX HYDROLASE DOMAIN-CONTAINING PROTEIN"/>
    <property type="match status" value="1"/>
</dbReference>
<dbReference type="PRINTS" id="PR00502">
    <property type="entry name" value="NUDIXFAMILY"/>
</dbReference>
<dbReference type="InterPro" id="IPR000086">
    <property type="entry name" value="NUDIX_hydrolase_dom"/>
</dbReference>
<evidence type="ECO:0000259" key="4">
    <source>
        <dbReference type="PROSITE" id="PS51462"/>
    </source>
</evidence>
<sequence>MSVEIEKQLSRKEIYDGHIIHVCVDQIDLAGKKKIREVVLHSGASAIVPVTQNGGIIFVKQYRYPVQQALLEIPAGKMDPGETPEDCASREMEEEIGYQGSLIKLGMVYTTPGFSNEAIHLYLARDLVKTHQHLDEGEYLDIIELPIETVREYVNKGLMQDAKTLSALAIASQYLK</sequence>
<dbReference type="InterPro" id="IPR020084">
    <property type="entry name" value="NUDIX_hydrolase_CS"/>
</dbReference>
<dbReference type="FunFam" id="3.90.79.10:FF:000024">
    <property type="entry name" value="ADP-ribose pyrophosphatase"/>
    <property type="match status" value="1"/>
</dbReference>
<protein>
    <submittedName>
        <fullName evidence="5">ADP-ribose pyrophosphatase</fullName>
    </submittedName>
</protein>
<comment type="similarity">
    <text evidence="3">Belongs to the Nudix hydrolase family.</text>
</comment>
<dbReference type="Gene3D" id="3.90.79.10">
    <property type="entry name" value="Nucleoside Triphosphate Pyrophosphohydrolase"/>
    <property type="match status" value="1"/>
</dbReference>
<dbReference type="GeneID" id="92715961"/>
<organism evidence="5 6">
    <name type="scientific">Dialister hominis</name>
    <dbReference type="NCBI Taxonomy" id="2582419"/>
    <lineage>
        <taxon>Bacteria</taxon>
        <taxon>Bacillati</taxon>
        <taxon>Bacillota</taxon>
        <taxon>Negativicutes</taxon>
        <taxon>Veillonellales</taxon>
        <taxon>Veillonellaceae</taxon>
        <taxon>Dialister</taxon>
    </lineage>
</organism>
<dbReference type="GO" id="GO:0006753">
    <property type="term" value="P:nucleoside phosphate metabolic process"/>
    <property type="evidence" value="ECO:0007669"/>
    <property type="project" value="TreeGrafter"/>
</dbReference>
<dbReference type="AlphaFoldDB" id="A0A8E4BQS9"/>
<evidence type="ECO:0000256" key="1">
    <source>
        <dbReference type="ARBA" id="ARBA00001946"/>
    </source>
</evidence>
<feature type="domain" description="Nudix hydrolase" evidence="4">
    <location>
        <begin position="39"/>
        <end position="172"/>
    </location>
</feature>
<dbReference type="GO" id="GO:0005829">
    <property type="term" value="C:cytosol"/>
    <property type="evidence" value="ECO:0007669"/>
    <property type="project" value="TreeGrafter"/>
</dbReference>
<evidence type="ECO:0000313" key="6">
    <source>
        <dbReference type="Proteomes" id="UP000320585"/>
    </source>
</evidence>
<evidence type="ECO:0000256" key="3">
    <source>
        <dbReference type="RuleBase" id="RU003476"/>
    </source>
</evidence>
<accession>A0A8E4BQS9</accession>
<evidence type="ECO:0000256" key="2">
    <source>
        <dbReference type="ARBA" id="ARBA00022801"/>
    </source>
</evidence>
<dbReference type="SUPFAM" id="SSF55811">
    <property type="entry name" value="Nudix"/>
    <property type="match status" value="1"/>
</dbReference>
<dbReference type="GO" id="GO:0019693">
    <property type="term" value="P:ribose phosphate metabolic process"/>
    <property type="evidence" value="ECO:0007669"/>
    <property type="project" value="TreeGrafter"/>
</dbReference>
<dbReference type="PROSITE" id="PS00893">
    <property type="entry name" value="NUDIX_BOX"/>
    <property type="match status" value="1"/>
</dbReference>
<proteinExistence type="inferred from homology"/>
<dbReference type="GO" id="GO:0016462">
    <property type="term" value="F:pyrophosphatase activity"/>
    <property type="evidence" value="ECO:0007669"/>
    <property type="project" value="UniProtKB-ARBA"/>
</dbReference>
<dbReference type="OrthoDB" id="9806150at2"/>
<keyword evidence="2 3" id="KW-0378">Hydrolase</keyword>
<dbReference type="CDD" id="cd03424">
    <property type="entry name" value="NUDIX_ADPRase_Nudt5_UGPPase_Nudt14"/>
    <property type="match status" value="1"/>
</dbReference>
<dbReference type="RefSeq" id="WP_022382210.1">
    <property type="nucleotide sequence ID" value="NZ_AP019697.1"/>
</dbReference>
<dbReference type="EMBL" id="AP019697">
    <property type="protein sequence ID" value="BBK24807.1"/>
    <property type="molecule type" value="Genomic_DNA"/>
</dbReference>
<dbReference type="Pfam" id="PF00293">
    <property type="entry name" value="NUDIX"/>
    <property type="match status" value="1"/>
</dbReference>
<dbReference type="InterPro" id="IPR015797">
    <property type="entry name" value="NUDIX_hydrolase-like_dom_sf"/>
</dbReference>
<comment type="cofactor">
    <cofactor evidence="1">
        <name>Mg(2+)</name>
        <dbReference type="ChEBI" id="CHEBI:18420"/>
    </cofactor>
</comment>